<dbReference type="PANTHER" id="PTHR45772:SF10">
    <property type="entry name" value="LIPOPOLYSACCHARIDE EXPORT SYSTEM ATP-BINDING PROTEIN LPTB"/>
    <property type="match status" value="1"/>
</dbReference>
<evidence type="ECO:0000256" key="6">
    <source>
        <dbReference type="ARBA" id="ARBA00022475"/>
    </source>
</evidence>
<comment type="similarity">
    <text evidence="3">Belongs to the ABC transporter superfamily. Outer membrane lipopolysaccharide export (TC 1.B.42) family.</text>
</comment>
<evidence type="ECO:0000256" key="12">
    <source>
        <dbReference type="ARBA" id="ARBA00023136"/>
    </source>
</evidence>
<dbReference type="InterPro" id="IPR017871">
    <property type="entry name" value="ABC_transporter-like_CS"/>
</dbReference>
<dbReference type="AlphaFoldDB" id="A0A0A7GCR6"/>
<comment type="subunit">
    <text evidence="14">Component of the lipopolysaccharide transport and assembly complex. The LptBFG transporter is composed of two ATP-binding proteins (LptB) and two transmembrane proteins (LptF and LptG).</text>
</comment>
<evidence type="ECO:0000256" key="3">
    <source>
        <dbReference type="ARBA" id="ARBA00010865"/>
    </source>
</evidence>
<evidence type="ECO:0000256" key="8">
    <source>
        <dbReference type="ARBA" id="ARBA00022519"/>
    </source>
</evidence>
<dbReference type="Pfam" id="PF12399">
    <property type="entry name" value="BCA_ABC_TP_C"/>
    <property type="match status" value="1"/>
</dbReference>
<protein>
    <recommendedName>
        <fullName evidence="4">Lipopolysaccharide export system ATP-binding protein LptB</fullName>
    </recommendedName>
</protein>
<keyword evidence="10 17" id="KW-0067">ATP-binding</keyword>
<evidence type="ECO:0000256" key="13">
    <source>
        <dbReference type="ARBA" id="ARBA00024818"/>
    </source>
</evidence>
<comment type="subcellular location">
    <subcellularLocation>
        <location evidence="2">Cell inner membrane</location>
        <topology evidence="2">Peripheral membrane protein</topology>
        <orientation evidence="2">Cytoplasmic side</orientation>
    </subcellularLocation>
    <subcellularLocation>
        <location evidence="1">Cytoplasm</location>
    </subcellularLocation>
</comment>
<keyword evidence="5" id="KW-0813">Transport</keyword>
<keyword evidence="9" id="KW-0547">Nucleotide-binding</keyword>
<dbReference type="GO" id="GO:0005524">
    <property type="term" value="F:ATP binding"/>
    <property type="evidence" value="ECO:0007669"/>
    <property type="project" value="UniProtKB-KW"/>
</dbReference>
<evidence type="ECO:0000256" key="7">
    <source>
        <dbReference type="ARBA" id="ARBA00022490"/>
    </source>
</evidence>
<evidence type="ECO:0000256" key="9">
    <source>
        <dbReference type="ARBA" id="ARBA00022741"/>
    </source>
</evidence>
<evidence type="ECO:0000256" key="5">
    <source>
        <dbReference type="ARBA" id="ARBA00022448"/>
    </source>
</evidence>
<dbReference type="Gene3D" id="3.40.50.300">
    <property type="entry name" value="P-loop containing nucleotide triphosphate hydrolases"/>
    <property type="match status" value="1"/>
</dbReference>
<reference evidence="17 18" key="1">
    <citation type="journal article" date="2015" name="Appl. Environ. Microbiol.">
        <title>The Geoglobus acetivorans genome: Fe(III) reduction, acetate utilization, autotrophic growth, and degradation of aromatic compounds in a hyperthermophilic archaeon.</title>
        <authorList>
            <person name="Mardanov A.V."/>
            <person name="Slododkina G.B."/>
            <person name="Slobodkin A.I."/>
            <person name="Beletsky A.V."/>
            <person name="Gavrilov S.N."/>
            <person name="Kublanov I.V."/>
            <person name="Bonch-Osmolovskaya E.A."/>
            <person name="Skryabin K.G."/>
            <person name="Ravin N.V."/>
        </authorList>
    </citation>
    <scope>NUCLEOTIDE SEQUENCE [LARGE SCALE GENOMIC DNA]</scope>
    <source>
        <strain evidence="17 18">SBH6</strain>
    </source>
</reference>
<dbReference type="InterPro" id="IPR051120">
    <property type="entry name" value="ABC_AA/LPS_Transport"/>
</dbReference>
<evidence type="ECO:0000256" key="10">
    <source>
        <dbReference type="ARBA" id="ARBA00022840"/>
    </source>
</evidence>
<evidence type="ECO:0000313" key="17">
    <source>
        <dbReference type="EMBL" id="AIY89830.1"/>
    </source>
</evidence>
<proteinExistence type="inferred from homology"/>
<keyword evidence="12" id="KW-0472">Membrane</keyword>
<dbReference type="Pfam" id="PF00005">
    <property type="entry name" value="ABC_tran"/>
    <property type="match status" value="1"/>
</dbReference>
<evidence type="ECO:0000259" key="16">
    <source>
        <dbReference type="Pfam" id="PF12399"/>
    </source>
</evidence>
<comment type="function">
    <text evidence="13">Part of the ABC transporter complex LptBFG involved in the translocation of lipopolysaccharide (LPS) from the inner membrane to the outer membrane. Probably responsible for energy coupling to the transport system.</text>
</comment>
<keyword evidence="7" id="KW-0963">Cytoplasm</keyword>
<evidence type="ECO:0000256" key="11">
    <source>
        <dbReference type="ARBA" id="ARBA00022967"/>
    </source>
</evidence>
<gene>
    <name evidence="17" type="ORF">GACE_0780</name>
</gene>
<dbReference type="STRING" id="565033.GACE_0780"/>
<feature type="domain" description="Branched-chain amino acid ATP-binding cassette transporter C-terminal" evidence="16">
    <location>
        <begin position="145"/>
        <end position="168"/>
    </location>
</feature>
<keyword evidence="6" id="KW-1003">Cell membrane</keyword>
<dbReference type="GO" id="GO:0016887">
    <property type="term" value="F:ATP hydrolysis activity"/>
    <property type="evidence" value="ECO:0007669"/>
    <property type="project" value="InterPro"/>
</dbReference>
<dbReference type="InterPro" id="IPR003439">
    <property type="entry name" value="ABC_transporter-like_ATP-bd"/>
</dbReference>
<sequence length="171" mass="19228">MFFDGKDITGKRPSELVKLGLVRTFQIIRAFRNMTVEENFLAVGGEYEDIMKELGLWSKRNMVAKNLSQGDLRKLNIGLSLATQPKLLLLDEPFSGLSPKECAELHSVIDHLKERGVTMVIIEHKLKELFSHVERVLVLNYGILLCEGKPDEVVNDVKVIEAYLGDGYAVA</sequence>
<evidence type="ECO:0000256" key="4">
    <source>
        <dbReference type="ARBA" id="ARBA00017803"/>
    </source>
</evidence>
<dbReference type="Proteomes" id="UP000030624">
    <property type="component" value="Chromosome"/>
</dbReference>
<dbReference type="PROSITE" id="PS00211">
    <property type="entry name" value="ABC_TRANSPORTER_1"/>
    <property type="match status" value="1"/>
</dbReference>
<feature type="domain" description="ABC transporter" evidence="15">
    <location>
        <begin position="3"/>
        <end position="94"/>
    </location>
</feature>
<evidence type="ECO:0000256" key="2">
    <source>
        <dbReference type="ARBA" id="ARBA00004515"/>
    </source>
</evidence>
<dbReference type="SUPFAM" id="SSF52540">
    <property type="entry name" value="P-loop containing nucleoside triphosphate hydrolases"/>
    <property type="match status" value="1"/>
</dbReference>
<dbReference type="eggNOG" id="arCOG00926">
    <property type="taxonomic scope" value="Archaea"/>
</dbReference>
<dbReference type="EMBL" id="CP009552">
    <property type="protein sequence ID" value="AIY89830.1"/>
    <property type="molecule type" value="Genomic_DNA"/>
</dbReference>
<dbReference type="KEGG" id="gac:GACE_0780"/>
<organism evidence="17 18">
    <name type="scientific">Geoglobus acetivorans</name>
    <dbReference type="NCBI Taxonomy" id="565033"/>
    <lineage>
        <taxon>Archaea</taxon>
        <taxon>Methanobacteriati</taxon>
        <taxon>Methanobacteriota</taxon>
        <taxon>Archaeoglobi</taxon>
        <taxon>Archaeoglobales</taxon>
        <taxon>Archaeoglobaceae</taxon>
        <taxon>Geoglobus</taxon>
    </lineage>
</organism>
<accession>A0A0A7GCR6</accession>
<evidence type="ECO:0000259" key="15">
    <source>
        <dbReference type="Pfam" id="PF00005"/>
    </source>
</evidence>
<evidence type="ECO:0000256" key="1">
    <source>
        <dbReference type="ARBA" id="ARBA00004496"/>
    </source>
</evidence>
<dbReference type="PANTHER" id="PTHR45772">
    <property type="entry name" value="CONSERVED COMPONENT OF ABC TRANSPORTER FOR NATURAL AMINO ACIDS-RELATED"/>
    <property type="match status" value="1"/>
</dbReference>
<dbReference type="InterPro" id="IPR032823">
    <property type="entry name" value="BCA_ABC_TP_C"/>
</dbReference>
<dbReference type="GO" id="GO:0005886">
    <property type="term" value="C:plasma membrane"/>
    <property type="evidence" value="ECO:0007669"/>
    <property type="project" value="TreeGrafter"/>
</dbReference>
<dbReference type="InterPro" id="IPR027417">
    <property type="entry name" value="P-loop_NTPase"/>
</dbReference>
<evidence type="ECO:0000256" key="14">
    <source>
        <dbReference type="ARBA" id="ARBA00026081"/>
    </source>
</evidence>
<keyword evidence="11" id="KW-1278">Translocase</keyword>
<name>A0A0A7GCR6_GEOAI</name>
<evidence type="ECO:0000313" key="18">
    <source>
        <dbReference type="Proteomes" id="UP000030624"/>
    </source>
</evidence>
<keyword evidence="8" id="KW-0997">Cell inner membrane</keyword>
<dbReference type="HOGENOM" id="CLU_000604_1_2_2"/>